<feature type="domain" description="DUF4746" evidence="2">
    <location>
        <begin position="229"/>
        <end position="491"/>
    </location>
</feature>
<dbReference type="PANTHER" id="PTHR46135">
    <property type="entry name" value="NME/NM23 FAMILY MEMBER 8"/>
    <property type="match status" value="1"/>
</dbReference>
<evidence type="ECO:0000259" key="2">
    <source>
        <dbReference type="Pfam" id="PF15928"/>
    </source>
</evidence>
<name>A0A5E4QDH7_9NEOP</name>
<evidence type="ECO:0000313" key="3">
    <source>
        <dbReference type="EMBL" id="VVC95829.1"/>
    </source>
</evidence>
<dbReference type="Proteomes" id="UP000324832">
    <property type="component" value="Unassembled WGS sequence"/>
</dbReference>
<dbReference type="AlphaFoldDB" id="A0A5E4QDH7"/>
<dbReference type="Pfam" id="PF15928">
    <property type="entry name" value="DUF4746"/>
    <property type="match status" value="1"/>
</dbReference>
<feature type="compositionally biased region" description="Basic and acidic residues" evidence="1">
    <location>
        <begin position="494"/>
        <end position="510"/>
    </location>
</feature>
<accession>A0A5E4QDH7</accession>
<dbReference type="EMBL" id="FZQP02002449">
    <property type="protein sequence ID" value="VVC95829.1"/>
    <property type="molecule type" value="Genomic_DNA"/>
</dbReference>
<reference evidence="3 4" key="1">
    <citation type="submission" date="2017-07" db="EMBL/GenBank/DDBJ databases">
        <authorList>
            <person name="Talla V."/>
            <person name="Backstrom N."/>
        </authorList>
    </citation>
    <scope>NUCLEOTIDE SEQUENCE [LARGE SCALE GENOMIC DNA]</scope>
</reference>
<evidence type="ECO:0000256" key="1">
    <source>
        <dbReference type="SAM" id="MobiDB-lite"/>
    </source>
</evidence>
<proteinExistence type="predicted"/>
<dbReference type="InterPro" id="IPR051766">
    <property type="entry name" value="TXND_domain-containing"/>
</dbReference>
<sequence length="528" mass="60315">MARKGQVSIQETVESNEEFEAYLAAHSHQLICEYCFHYGLCSPGTRAAGMEVYSEFCGHCLATGNAIRKGKLEIGQDQIAMVKVLADKVDAVSRFRDKSEPVFLFVLKGKLTRAMFGSNGIELNRIMEEELAFMKKELDTGVERPKRAIQELLPEEAARIEADLKLEEEYKEAAERLRVLTLAARKRRVCERLSHHVTKINFIMFWPHCHQAHFDQYEKWDLLNLNPACLHALLSGEVLVVLFKMLDTDYRDFVRLMRHALYEEIPIPKEDVPPEKRVPPIPAYERYATISKTAREVRRESKDRSQLKVEDLGEDGEVEQEFHSDVSVEGEEYIPPGGLLVPGLYTPPNALAKANGLVLFFPKVVAELTTIESEFLPPHVLVMFHVDKRQEVQEVMQQFPEEILNYGIFVGDDPYAAEHLAFTIKQYNQMERLRKHKDRLAVMVSRRRSLPLLQLAGLNPTYISADAASGERECLALFPVGYGDDYLEEESLHEEEIKEVDPEPEPKAEPEVAEEAANDDDKEIEDDD</sequence>
<organism evidence="3 4">
    <name type="scientific">Leptidea sinapis</name>
    <dbReference type="NCBI Taxonomy" id="189913"/>
    <lineage>
        <taxon>Eukaryota</taxon>
        <taxon>Metazoa</taxon>
        <taxon>Ecdysozoa</taxon>
        <taxon>Arthropoda</taxon>
        <taxon>Hexapoda</taxon>
        <taxon>Insecta</taxon>
        <taxon>Pterygota</taxon>
        <taxon>Neoptera</taxon>
        <taxon>Endopterygota</taxon>
        <taxon>Lepidoptera</taxon>
        <taxon>Glossata</taxon>
        <taxon>Ditrysia</taxon>
        <taxon>Papilionoidea</taxon>
        <taxon>Pieridae</taxon>
        <taxon>Dismorphiinae</taxon>
        <taxon>Leptidea</taxon>
    </lineage>
</organism>
<keyword evidence="4" id="KW-1185">Reference proteome</keyword>
<dbReference type="InterPro" id="IPR031827">
    <property type="entry name" value="DUF4746"/>
</dbReference>
<evidence type="ECO:0000313" key="4">
    <source>
        <dbReference type="Proteomes" id="UP000324832"/>
    </source>
</evidence>
<feature type="compositionally biased region" description="Acidic residues" evidence="1">
    <location>
        <begin position="511"/>
        <end position="528"/>
    </location>
</feature>
<gene>
    <name evidence="3" type="ORF">LSINAPIS_LOCUS7462</name>
</gene>
<feature type="region of interest" description="Disordered" evidence="1">
    <location>
        <begin position="491"/>
        <end position="528"/>
    </location>
</feature>
<protein>
    <recommendedName>
        <fullName evidence="2">DUF4746 domain-containing protein</fullName>
    </recommendedName>
</protein>
<dbReference type="PANTHER" id="PTHR46135:SF3">
    <property type="entry name" value="NME_NM23 FAMILY MEMBER 8"/>
    <property type="match status" value="1"/>
</dbReference>